<dbReference type="RefSeq" id="WP_377600723.1">
    <property type="nucleotide sequence ID" value="NZ_JBHUME010000005.1"/>
</dbReference>
<organism evidence="1 2">
    <name type="scientific">Paenibacillus gansuensis</name>
    <dbReference type="NCBI Taxonomy" id="306542"/>
    <lineage>
        <taxon>Bacteria</taxon>
        <taxon>Bacillati</taxon>
        <taxon>Bacillota</taxon>
        <taxon>Bacilli</taxon>
        <taxon>Bacillales</taxon>
        <taxon>Paenibacillaceae</taxon>
        <taxon>Paenibacillus</taxon>
    </lineage>
</organism>
<name>A0ABW5PB85_9BACL</name>
<dbReference type="GO" id="GO:0003677">
    <property type="term" value="F:DNA binding"/>
    <property type="evidence" value="ECO:0007669"/>
    <property type="project" value="UniProtKB-KW"/>
</dbReference>
<keyword evidence="2" id="KW-1185">Reference proteome</keyword>
<dbReference type="EMBL" id="JBHUME010000005">
    <property type="protein sequence ID" value="MFD2611764.1"/>
    <property type="molecule type" value="Genomic_DNA"/>
</dbReference>
<sequence>MDRLITREDHLELLSKVRTAAQVYPEVTEAVDGFGHTSFRVKNKPFIMLGASENGMSCSIKTSPETQSMLLQGNVYTRTPYIGQHGWVTVYLSERTDWKELKDLIEEAYHRTAPPKLRKLHAERQERT</sequence>
<evidence type="ECO:0000313" key="1">
    <source>
        <dbReference type="EMBL" id="MFD2611764.1"/>
    </source>
</evidence>
<evidence type="ECO:0000313" key="2">
    <source>
        <dbReference type="Proteomes" id="UP001597541"/>
    </source>
</evidence>
<dbReference type="Gene3D" id="3.90.1150.30">
    <property type="match status" value="1"/>
</dbReference>
<reference evidence="2" key="1">
    <citation type="journal article" date="2019" name="Int. J. Syst. Evol. Microbiol.">
        <title>The Global Catalogue of Microorganisms (GCM) 10K type strain sequencing project: providing services to taxonomists for standard genome sequencing and annotation.</title>
        <authorList>
            <consortium name="The Broad Institute Genomics Platform"/>
            <consortium name="The Broad Institute Genome Sequencing Center for Infectious Disease"/>
            <person name="Wu L."/>
            <person name="Ma J."/>
        </authorList>
    </citation>
    <scope>NUCLEOTIDE SEQUENCE [LARGE SCALE GENOMIC DNA]</scope>
    <source>
        <strain evidence="2">KCTC 3950</strain>
    </source>
</reference>
<gene>
    <name evidence="1" type="ORF">ACFSUF_04930</name>
</gene>
<proteinExistence type="predicted"/>
<protein>
    <submittedName>
        <fullName evidence="1">MmcQ/YjbR family DNA-binding protein</fullName>
    </submittedName>
</protein>
<comment type="caution">
    <text evidence="1">The sequence shown here is derived from an EMBL/GenBank/DDBJ whole genome shotgun (WGS) entry which is preliminary data.</text>
</comment>
<dbReference type="SUPFAM" id="SSF142906">
    <property type="entry name" value="YjbR-like"/>
    <property type="match status" value="1"/>
</dbReference>
<dbReference type="Pfam" id="PF04237">
    <property type="entry name" value="YjbR"/>
    <property type="match status" value="1"/>
</dbReference>
<dbReference type="InterPro" id="IPR058532">
    <property type="entry name" value="YjbR/MT2646/Rv2570-like"/>
</dbReference>
<accession>A0ABW5PB85</accession>
<dbReference type="Proteomes" id="UP001597541">
    <property type="component" value="Unassembled WGS sequence"/>
</dbReference>
<keyword evidence="1" id="KW-0238">DNA-binding</keyword>
<dbReference type="InterPro" id="IPR038056">
    <property type="entry name" value="YjbR-like_sf"/>
</dbReference>